<evidence type="ECO:0000313" key="3">
    <source>
        <dbReference type="Proteomes" id="UP000276215"/>
    </source>
</evidence>
<protein>
    <submittedName>
        <fullName evidence="2">Uncharacterized protein</fullName>
    </submittedName>
</protein>
<feature type="transmembrane region" description="Helical" evidence="1">
    <location>
        <begin position="56"/>
        <end position="77"/>
    </location>
</feature>
<sequence length="93" mass="10609">MGRISEIKLHFSLRLLSLISLILNFAPNNNSVLLSSSPHPANHPPPFSTHGLWTQVYFFEALVVDIAVSCSQCLLYVSMERSTEVYRSKYRRI</sequence>
<keyword evidence="1" id="KW-1133">Transmembrane helix</keyword>
<dbReference type="Proteomes" id="UP000276215">
    <property type="component" value="Unassembled WGS sequence"/>
</dbReference>
<name>A0A3N4J4F1_9PEZI</name>
<keyword evidence="1" id="KW-0472">Membrane</keyword>
<proteinExistence type="predicted"/>
<keyword evidence="1" id="KW-0812">Transmembrane</keyword>
<gene>
    <name evidence="2" type="ORF">L873DRAFT_1816767</name>
</gene>
<feature type="transmembrane region" description="Helical" evidence="1">
    <location>
        <begin position="7"/>
        <end position="26"/>
    </location>
</feature>
<evidence type="ECO:0000256" key="1">
    <source>
        <dbReference type="SAM" id="Phobius"/>
    </source>
</evidence>
<organism evidence="2 3">
    <name type="scientific">Choiromyces venosus 120613-1</name>
    <dbReference type="NCBI Taxonomy" id="1336337"/>
    <lineage>
        <taxon>Eukaryota</taxon>
        <taxon>Fungi</taxon>
        <taxon>Dikarya</taxon>
        <taxon>Ascomycota</taxon>
        <taxon>Pezizomycotina</taxon>
        <taxon>Pezizomycetes</taxon>
        <taxon>Pezizales</taxon>
        <taxon>Tuberaceae</taxon>
        <taxon>Choiromyces</taxon>
    </lineage>
</organism>
<evidence type="ECO:0000313" key="2">
    <source>
        <dbReference type="EMBL" id="RPA93016.1"/>
    </source>
</evidence>
<dbReference type="AlphaFoldDB" id="A0A3N4J4F1"/>
<reference evidence="2 3" key="1">
    <citation type="journal article" date="2018" name="Nat. Ecol. Evol.">
        <title>Pezizomycetes genomes reveal the molecular basis of ectomycorrhizal truffle lifestyle.</title>
        <authorList>
            <person name="Murat C."/>
            <person name="Payen T."/>
            <person name="Noel B."/>
            <person name="Kuo A."/>
            <person name="Morin E."/>
            <person name="Chen J."/>
            <person name="Kohler A."/>
            <person name="Krizsan K."/>
            <person name="Balestrini R."/>
            <person name="Da Silva C."/>
            <person name="Montanini B."/>
            <person name="Hainaut M."/>
            <person name="Levati E."/>
            <person name="Barry K.W."/>
            <person name="Belfiori B."/>
            <person name="Cichocki N."/>
            <person name="Clum A."/>
            <person name="Dockter R.B."/>
            <person name="Fauchery L."/>
            <person name="Guy J."/>
            <person name="Iotti M."/>
            <person name="Le Tacon F."/>
            <person name="Lindquist E.A."/>
            <person name="Lipzen A."/>
            <person name="Malagnac F."/>
            <person name="Mello A."/>
            <person name="Molinier V."/>
            <person name="Miyauchi S."/>
            <person name="Poulain J."/>
            <person name="Riccioni C."/>
            <person name="Rubini A."/>
            <person name="Sitrit Y."/>
            <person name="Splivallo R."/>
            <person name="Traeger S."/>
            <person name="Wang M."/>
            <person name="Zifcakova L."/>
            <person name="Wipf D."/>
            <person name="Zambonelli A."/>
            <person name="Paolocci F."/>
            <person name="Nowrousian M."/>
            <person name="Ottonello S."/>
            <person name="Baldrian P."/>
            <person name="Spatafora J.W."/>
            <person name="Henrissat B."/>
            <person name="Nagy L.G."/>
            <person name="Aury J.M."/>
            <person name="Wincker P."/>
            <person name="Grigoriev I.V."/>
            <person name="Bonfante P."/>
            <person name="Martin F.M."/>
        </authorList>
    </citation>
    <scope>NUCLEOTIDE SEQUENCE [LARGE SCALE GENOMIC DNA]</scope>
    <source>
        <strain evidence="2 3">120613-1</strain>
    </source>
</reference>
<keyword evidence="3" id="KW-1185">Reference proteome</keyword>
<dbReference type="EMBL" id="ML120462">
    <property type="protein sequence ID" value="RPA93016.1"/>
    <property type="molecule type" value="Genomic_DNA"/>
</dbReference>
<accession>A0A3N4J4F1</accession>